<dbReference type="CDD" id="cd07567">
    <property type="entry name" value="biotinidase_like"/>
    <property type="match status" value="1"/>
</dbReference>
<evidence type="ECO:0000256" key="5">
    <source>
        <dbReference type="ARBA" id="ARBA00037073"/>
    </source>
</evidence>
<dbReference type="Pfam" id="PF19018">
    <property type="entry name" value="Vanin_C"/>
    <property type="match status" value="1"/>
</dbReference>
<feature type="active site" description="Nucleophile" evidence="9">
    <location>
        <position position="242"/>
    </location>
</feature>
<evidence type="ECO:0000313" key="11">
    <source>
        <dbReference type="Ensembl" id="ENSCABP00000000080.1"/>
    </source>
</evidence>
<evidence type="ECO:0000256" key="9">
    <source>
        <dbReference type="PIRSR" id="PIRSR011861-1"/>
    </source>
</evidence>
<reference evidence="11" key="2">
    <citation type="submission" date="2025-09" db="UniProtKB">
        <authorList>
            <consortium name="Ensembl"/>
        </authorList>
    </citation>
    <scope>IDENTIFICATION</scope>
</reference>
<dbReference type="Proteomes" id="UP000694404">
    <property type="component" value="Unplaced"/>
</dbReference>
<evidence type="ECO:0000256" key="1">
    <source>
        <dbReference type="ARBA" id="ARBA00008225"/>
    </source>
</evidence>
<dbReference type="GeneTree" id="ENSGT00390000013823"/>
<sequence>MKVLNWYDLLFRCFGLVCFTLDLLTKVMLEACCMVFLLLFCYQVASAEIHREGHYVAAVYEHRPILNPNPATLTDRRSALELMSRNLYIYEEQVIAAAKQGAQIIVFPEDGIHGFNFTRETIYPYLEFVPCPQSVKWNPCREPHLFSDTEVLQRLSCMALRSKMFLVANIGAKQPCEYNDPLCPPDGRYQFNTDVVFDASGTLVARYRKQNLYFEYAFNTPPEVDHVLFDTPFAGKFGMFTCFDILFYEPAVSLIKKYNVKQVVYPTAWMNQLPLLSAIEFQQAFATAFNINVLAANIHHPTLGMTGSGIYTPLKSFIYHDMESRDGRLIVAEISAHWWVAEKEDKEAPLIFYREMMYDNFTLVLVWGMKGELQVCANTLCCYLSYQRPTISDELYALGVFDGLHTVHGTYYVQVCALVKCGGLSYSTCGQEVTDATALIDFQLGGNFSTSYIFPLLLMSGMKLDFTDHLGWKNNYYFMSKSGPSSGLVTAALYGRWYERD</sequence>
<organism evidence="11 12">
    <name type="scientific">Chelonoidis abingdonii</name>
    <name type="common">Abingdon island giant tortoise</name>
    <name type="synonym">Testudo abingdonii</name>
    <dbReference type="NCBI Taxonomy" id="106734"/>
    <lineage>
        <taxon>Eukaryota</taxon>
        <taxon>Metazoa</taxon>
        <taxon>Chordata</taxon>
        <taxon>Craniata</taxon>
        <taxon>Vertebrata</taxon>
        <taxon>Euteleostomi</taxon>
        <taxon>Archelosauria</taxon>
        <taxon>Testudinata</taxon>
        <taxon>Testudines</taxon>
        <taxon>Cryptodira</taxon>
        <taxon>Durocryptodira</taxon>
        <taxon>Testudinoidea</taxon>
        <taxon>Testudinidae</taxon>
        <taxon>Chelonoidis</taxon>
    </lineage>
</organism>
<dbReference type="InterPro" id="IPR036526">
    <property type="entry name" value="C-N_Hydrolase_sf"/>
</dbReference>
<dbReference type="SUPFAM" id="SSF56317">
    <property type="entry name" value="Carbon-nitrogen hydrolase"/>
    <property type="match status" value="1"/>
</dbReference>
<dbReference type="PANTHER" id="PTHR10609:SF14">
    <property type="entry name" value="BIOTINIDASE"/>
    <property type="match status" value="1"/>
</dbReference>
<feature type="active site" description="Proton acceptor" evidence="9">
    <location>
        <position position="109"/>
    </location>
</feature>
<dbReference type="EC" id="3.5.1.12" evidence="6"/>
<comment type="function">
    <text evidence="5">Catalytic release of biotin from biocytin, the product of biotin-dependent carboxylases degradation.</text>
</comment>
<accession>A0A8C0FYF6</accession>
<evidence type="ECO:0000256" key="7">
    <source>
        <dbReference type="ARBA" id="ARBA00039680"/>
    </source>
</evidence>
<keyword evidence="12" id="KW-1185">Reference proteome</keyword>
<dbReference type="FunFam" id="3.60.110.10:FF:000001">
    <property type="entry name" value="biotinidase isoform X1"/>
    <property type="match status" value="1"/>
</dbReference>
<comment type="catalytic activity">
    <reaction evidence="8">
        <text>biocytin + H2O = biotin + L-lysine</text>
        <dbReference type="Rhea" id="RHEA:77171"/>
        <dbReference type="ChEBI" id="CHEBI:15377"/>
        <dbReference type="ChEBI" id="CHEBI:32551"/>
        <dbReference type="ChEBI" id="CHEBI:57586"/>
        <dbReference type="ChEBI" id="CHEBI:195545"/>
        <dbReference type="EC" id="3.5.1.12"/>
    </reaction>
</comment>
<feature type="active site" description="Proton donor" evidence="9">
    <location>
        <position position="209"/>
    </location>
</feature>
<dbReference type="PANTHER" id="PTHR10609">
    <property type="entry name" value="BIOTINIDASE-RELATED"/>
    <property type="match status" value="1"/>
</dbReference>
<dbReference type="Ensembl" id="ENSCABT00000000096.1">
    <property type="protein sequence ID" value="ENSCABP00000000080.1"/>
    <property type="gene ID" value="ENSCABG00000000062.1"/>
</dbReference>
<keyword evidence="3" id="KW-0378">Hydrolase</keyword>
<evidence type="ECO:0000256" key="4">
    <source>
        <dbReference type="ARBA" id="ARBA00023180"/>
    </source>
</evidence>
<comment type="similarity">
    <text evidence="1">Belongs to the carbon-nitrogen hydrolase superfamily. BTD/VNN family.</text>
</comment>
<evidence type="ECO:0000313" key="12">
    <source>
        <dbReference type="Proteomes" id="UP000694404"/>
    </source>
</evidence>
<evidence type="ECO:0000259" key="10">
    <source>
        <dbReference type="PROSITE" id="PS50263"/>
    </source>
</evidence>
<dbReference type="GO" id="GO:0006768">
    <property type="term" value="P:biotin metabolic process"/>
    <property type="evidence" value="ECO:0007669"/>
    <property type="project" value="TreeGrafter"/>
</dbReference>
<evidence type="ECO:0000256" key="8">
    <source>
        <dbReference type="ARBA" id="ARBA00043697"/>
    </source>
</evidence>
<dbReference type="InterPro" id="IPR040154">
    <property type="entry name" value="Biotinidase/VNN"/>
</dbReference>
<proteinExistence type="inferred from homology"/>
<keyword evidence="4" id="KW-0325">Glycoprotein</keyword>
<dbReference type="AlphaFoldDB" id="A0A8C0FYF6"/>
<dbReference type="OMA" id="SGKWNPC"/>
<feature type="domain" description="CN hydrolase" evidence="10">
    <location>
        <begin position="68"/>
        <end position="336"/>
    </location>
</feature>
<dbReference type="PIRSF" id="PIRSF011861">
    <property type="entry name" value="Biotinidase"/>
    <property type="match status" value="1"/>
</dbReference>
<name>A0A8C0FYF6_CHEAB</name>
<keyword evidence="2" id="KW-0732">Signal</keyword>
<dbReference type="PROSITE" id="PS50263">
    <property type="entry name" value="CN_HYDROLASE"/>
    <property type="match status" value="1"/>
</dbReference>
<dbReference type="InterPro" id="IPR012101">
    <property type="entry name" value="Biotinidase-like_euk"/>
</dbReference>
<dbReference type="Gene3D" id="3.60.110.10">
    <property type="entry name" value="Carbon-nitrogen hydrolase"/>
    <property type="match status" value="1"/>
</dbReference>
<dbReference type="InterPro" id="IPR043957">
    <property type="entry name" value="Vanin_C"/>
</dbReference>
<dbReference type="Pfam" id="PF00795">
    <property type="entry name" value="CN_hydrolase"/>
    <property type="match status" value="1"/>
</dbReference>
<evidence type="ECO:0000256" key="6">
    <source>
        <dbReference type="ARBA" id="ARBA00039012"/>
    </source>
</evidence>
<dbReference type="GO" id="GO:0047708">
    <property type="term" value="F:biotinidase activity"/>
    <property type="evidence" value="ECO:0007669"/>
    <property type="project" value="UniProtKB-EC"/>
</dbReference>
<gene>
    <name evidence="11" type="primary">BTD</name>
</gene>
<dbReference type="InterPro" id="IPR003010">
    <property type="entry name" value="C-N_Hydrolase"/>
</dbReference>
<evidence type="ECO:0000256" key="2">
    <source>
        <dbReference type="ARBA" id="ARBA00022729"/>
    </source>
</evidence>
<evidence type="ECO:0000256" key="3">
    <source>
        <dbReference type="ARBA" id="ARBA00022801"/>
    </source>
</evidence>
<reference evidence="11" key="1">
    <citation type="submission" date="2025-08" db="UniProtKB">
        <authorList>
            <consortium name="Ensembl"/>
        </authorList>
    </citation>
    <scope>IDENTIFICATION</scope>
</reference>
<protein>
    <recommendedName>
        <fullName evidence="7">Biotinidase</fullName>
        <ecNumber evidence="6">3.5.1.12</ecNumber>
    </recommendedName>
</protein>